<dbReference type="InterPro" id="IPR020449">
    <property type="entry name" value="Tscrpt_reg_AraC-type_HTH"/>
</dbReference>
<accession>A0ABS5CFW5</accession>
<dbReference type="InterPro" id="IPR001789">
    <property type="entry name" value="Sig_transdc_resp-reg_receiver"/>
</dbReference>
<dbReference type="InterPro" id="IPR018062">
    <property type="entry name" value="HTH_AraC-typ_CS"/>
</dbReference>
<evidence type="ECO:0000256" key="3">
    <source>
        <dbReference type="ARBA" id="ARBA00023163"/>
    </source>
</evidence>
<evidence type="ECO:0000313" key="7">
    <source>
        <dbReference type="EMBL" id="MBP3964721.1"/>
    </source>
</evidence>
<dbReference type="RefSeq" id="WP_210660563.1">
    <property type="nucleotide sequence ID" value="NZ_JAGKSP010000007.1"/>
</dbReference>
<reference evidence="7 8" key="1">
    <citation type="submission" date="2021-04" db="EMBL/GenBank/DDBJ databases">
        <title>Paenibacillus sp. DLE-14 whole genome sequence.</title>
        <authorList>
            <person name="Ham Y.J."/>
        </authorList>
    </citation>
    <scope>NUCLEOTIDE SEQUENCE [LARGE SCALE GENOMIC DNA]</scope>
    <source>
        <strain evidence="7 8">DLE-14</strain>
    </source>
</reference>
<evidence type="ECO:0000259" key="6">
    <source>
        <dbReference type="PROSITE" id="PS50110"/>
    </source>
</evidence>
<dbReference type="SMART" id="SM00342">
    <property type="entry name" value="HTH_ARAC"/>
    <property type="match status" value="1"/>
</dbReference>
<sequence length="459" mass="53053">MIRVLIVDDDKLVRKGLASAMPWKEFGMEVIGEANNGENALKFMEESKVDLLITDLSMPVMSGIELMRIVRQQYPHVQIVVLTLHQDFEYVQEALRLGAIDYIAKVQLEREQFEEVLGRIKTLMEQKEGSKAASAPDEEAEQADEWFVLYALNPMNEDSKSSSSAEYALPDQAVEAEAGIWYWSGSPLVSYLPDPNAALVCFQHLSGLDRKSVLQLIRGYKKSDLFYEFDPTESVLFVNAAELLHREKADRSFGVDQIKGKWLSADWIYEANVFESMIQELKGYKMPPIRLARIFFSLSDEWNRLYQQILTEPILIEDFFSSWFRFEEWLTDVRDRISSANTKPLFSKEIQNSIVKAMNLAQMNISEPIAAADVAQQVNMSSSYFSQCFKQYVGQTYSDYVRDIRMERAKEYLRNTTKTIQWIAEQIGYNDEKYFSRLFREQVGVLPSEFRQLSEGRTK</sequence>
<dbReference type="SMART" id="SM00448">
    <property type="entry name" value="REC"/>
    <property type="match status" value="1"/>
</dbReference>
<protein>
    <submittedName>
        <fullName evidence="7">Response regulator</fullName>
    </submittedName>
</protein>
<dbReference type="PROSITE" id="PS50110">
    <property type="entry name" value="RESPONSE_REGULATORY"/>
    <property type="match status" value="1"/>
</dbReference>
<keyword evidence="1" id="KW-0805">Transcription regulation</keyword>
<evidence type="ECO:0000259" key="5">
    <source>
        <dbReference type="PROSITE" id="PS01124"/>
    </source>
</evidence>
<dbReference type="SUPFAM" id="SSF46689">
    <property type="entry name" value="Homeodomain-like"/>
    <property type="match status" value="2"/>
</dbReference>
<comment type="caution">
    <text evidence="7">The sequence shown here is derived from an EMBL/GenBank/DDBJ whole genome shotgun (WGS) entry which is preliminary data.</text>
</comment>
<keyword evidence="4" id="KW-0597">Phosphoprotein</keyword>
<dbReference type="Gene3D" id="3.40.50.2300">
    <property type="match status" value="1"/>
</dbReference>
<evidence type="ECO:0000256" key="1">
    <source>
        <dbReference type="ARBA" id="ARBA00023015"/>
    </source>
</evidence>
<dbReference type="Gene3D" id="1.10.10.60">
    <property type="entry name" value="Homeodomain-like"/>
    <property type="match status" value="2"/>
</dbReference>
<dbReference type="InterPro" id="IPR009057">
    <property type="entry name" value="Homeodomain-like_sf"/>
</dbReference>
<dbReference type="Pfam" id="PF00072">
    <property type="entry name" value="Response_reg"/>
    <property type="match status" value="1"/>
</dbReference>
<proteinExistence type="predicted"/>
<feature type="domain" description="Response regulatory" evidence="6">
    <location>
        <begin position="3"/>
        <end position="120"/>
    </location>
</feature>
<dbReference type="PROSITE" id="PS00041">
    <property type="entry name" value="HTH_ARAC_FAMILY_1"/>
    <property type="match status" value="1"/>
</dbReference>
<keyword evidence="2" id="KW-0238">DNA-binding</keyword>
<feature type="modified residue" description="4-aspartylphosphate" evidence="4">
    <location>
        <position position="55"/>
    </location>
</feature>
<name>A0ABS5CFW5_9BACL</name>
<dbReference type="PRINTS" id="PR00032">
    <property type="entry name" value="HTHARAC"/>
</dbReference>
<dbReference type="PROSITE" id="PS01124">
    <property type="entry name" value="HTH_ARAC_FAMILY_2"/>
    <property type="match status" value="1"/>
</dbReference>
<keyword evidence="3" id="KW-0804">Transcription</keyword>
<dbReference type="InterPro" id="IPR011006">
    <property type="entry name" value="CheY-like_superfamily"/>
</dbReference>
<dbReference type="EMBL" id="JAGKSP010000007">
    <property type="protein sequence ID" value="MBP3964721.1"/>
    <property type="molecule type" value="Genomic_DNA"/>
</dbReference>
<gene>
    <name evidence="7" type="ORF">I8J30_18540</name>
</gene>
<feature type="domain" description="HTH araC/xylS-type" evidence="5">
    <location>
        <begin position="355"/>
        <end position="453"/>
    </location>
</feature>
<dbReference type="PANTHER" id="PTHR43280:SF28">
    <property type="entry name" value="HTH-TYPE TRANSCRIPTIONAL ACTIVATOR RHAS"/>
    <property type="match status" value="1"/>
</dbReference>
<keyword evidence="8" id="KW-1185">Reference proteome</keyword>
<dbReference type="Pfam" id="PF12833">
    <property type="entry name" value="HTH_18"/>
    <property type="match status" value="1"/>
</dbReference>
<dbReference type="SUPFAM" id="SSF52172">
    <property type="entry name" value="CheY-like"/>
    <property type="match status" value="1"/>
</dbReference>
<evidence type="ECO:0000313" key="8">
    <source>
        <dbReference type="Proteomes" id="UP000673394"/>
    </source>
</evidence>
<dbReference type="PANTHER" id="PTHR43280">
    <property type="entry name" value="ARAC-FAMILY TRANSCRIPTIONAL REGULATOR"/>
    <property type="match status" value="1"/>
</dbReference>
<evidence type="ECO:0000256" key="2">
    <source>
        <dbReference type="ARBA" id="ARBA00023125"/>
    </source>
</evidence>
<dbReference type="Proteomes" id="UP000673394">
    <property type="component" value="Unassembled WGS sequence"/>
</dbReference>
<dbReference type="InterPro" id="IPR018060">
    <property type="entry name" value="HTH_AraC"/>
</dbReference>
<dbReference type="CDD" id="cd17536">
    <property type="entry name" value="REC_YesN-like"/>
    <property type="match status" value="1"/>
</dbReference>
<evidence type="ECO:0000256" key="4">
    <source>
        <dbReference type="PROSITE-ProRule" id="PRU00169"/>
    </source>
</evidence>
<organism evidence="7 8">
    <name type="scientific">Paenibacillus lignilyticus</name>
    <dbReference type="NCBI Taxonomy" id="1172615"/>
    <lineage>
        <taxon>Bacteria</taxon>
        <taxon>Bacillati</taxon>
        <taxon>Bacillota</taxon>
        <taxon>Bacilli</taxon>
        <taxon>Bacillales</taxon>
        <taxon>Paenibacillaceae</taxon>
        <taxon>Paenibacillus</taxon>
    </lineage>
</organism>